<accession>A0A317CDV9</accession>
<gene>
    <name evidence="2" type="ORF">DKW60_12040</name>
</gene>
<dbReference type="OrthoDB" id="8912757at2"/>
<evidence type="ECO:0000313" key="3">
    <source>
        <dbReference type="Proteomes" id="UP000245539"/>
    </source>
</evidence>
<feature type="transmembrane region" description="Helical" evidence="1">
    <location>
        <begin position="46"/>
        <end position="62"/>
    </location>
</feature>
<dbReference type="EMBL" id="QGKM01000033">
    <property type="protein sequence ID" value="PWQ96844.1"/>
    <property type="molecule type" value="Genomic_DNA"/>
</dbReference>
<evidence type="ECO:0000313" key="2">
    <source>
        <dbReference type="EMBL" id="PWQ96844.1"/>
    </source>
</evidence>
<proteinExistence type="predicted"/>
<name>A0A317CDV9_9GAMM</name>
<comment type="caution">
    <text evidence="2">The sequence shown here is derived from an EMBL/GenBank/DDBJ whole genome shotgun (WGS) entry which is preliminary data.</text>
</comment>
<evidence type="ECO:0008006" key="4">
    <source>
        <dbReference type="Google" id="ProtNLM"/>
    </source>
</evidence>
<sequence>MNHIIRRFKLTARWVWPLGLFLIFSFIFLTSYLVGKSNITDEGFKLWFSGLASALGLTYFLQKKFFEEDRLFLQLFESYNKRFYEISDELEQLPKDSDSSMALAPVVHKYFDLCIEEYQLYQRGLIPKKVWLYWVKGMKYLVNKKPQLKAYWETMEKEKLCFELTWEYIDKESKKASSTHSDQ</sequence>
<keyword evidence="1" id="KW-0472">Membrane</keyword>
<organism evidence="2 3">
    <name type="scientific">Leucothrix pacifica</name>
    <dbReference type="NCBI Taxonomy" id="1247513"/>
    <lineage>
        <taxon>Bacteria</taxon>
        <taxon>Pseudomonadati</taxon>
        <taxon>Pseudomonadota</taxon>
        <taxon>Gammaproteobacteria</taxon>
        <taxon>Thiotrichales</taxon>
        <taxon>Thiotrichaceae</taxon>
        <taxon>Leucothrix</taxon>
    </lineage>
</organism>
<keyword evidence="1" id="KW-1133">Transmembrane helix</keyword>
<evidence type="ECO:0000256" key="1">
    <source>
        <dbReference type="SAM" id="Phobius"/>
    </source>
</evidence>
<keyword evidence="3" id="KW-1185">Reference proteome</keyword>
<dbReference type="AlphaFoldDB" id="A0A317CDV9"/>
<feature type="transmembrane region" description="Helical" evidence="1">
    <location>
        <begin position="12"/>
        <end position="34"/>
    </location>
</feature>
<reference evidence="2 3" key="1">
    <citation type="submission" date="2018-05" db="EMBL/GenBank/DDBJ databases">
        <title>Leucothrix arctica sp. nov., isolated from Arctic seawater.</title>
        <authorList>
            <person name="Choi A."/>
            <person name="Baek K."/>
        </authorList>
    </citation>
    <scope>NUCLEOTIDE SEQUENCE [LARGE SCALE GENOMIC DNA]</scope>
    <source>
        <strain evidence="2 3">JCM 18388</strain>
    </source>
</reference>
<keyword evidence="1" id="KW-0812">Transmembrane</keyword>
<dbReference type="Proteomes" id="UP000245539">
    <property type="component" value="Unassembled WGS sequence"/>
</dbReference>
<protein>
    <recommendedName>
        <fullName evidence="4">DUF4760 domain-containing protein</fullName>
    </recommendedName>
</protein>
<dbReference type="RefSeq" id="WP_109837902.1">
    <property type="nucleotide sequence ID" value="NZ_QGKM01000033.1"/>
</dbReference>